<dbReference type="PATRIC" id="fig|284581.3.peg.1598"/>
<dbReference type="AlphaFoldDB" id="A0A0M0LD01"/>
<comment type="caution">
    <text evidence="1">The sequence shown here is derived from an EMBL/GenBank/DDBJ whole genome shotgun (WGS) entry which is preliminary data.</text>
</comment>
<evidence type="ECO:0000313" key="1">
    <source>
        <dbReference type="EMBL" id="KOO48568.1"/>
    </source>
</evidence>
<dbReference type="Proteomes" id="UP000037558">
    <property type="component" value="Unassembled WGS sequence"/>
</dbReference>
<gene>
    <name evidence="1" type="ORF">AMD01_04050</name>
</gene>
<organism evidence="1 2">
    <name type="scientific">Priestia koreensis</name>
    <dbReference type="NCBI Taxonomy" id="284581"/>
    <lineage>
        <taxon>Bacteria</taxon>
        <taxon>Bacillati</taxon>
        <taxon>Bacillota</taxon>
        <taxon>Bacilli</taxon>
        <taxon>Bacillales</taxon>
        <taxon>Bacillaceae</taxon>
        <taxon>Priestia</taxon>
    </lineage>
</organism>
<name>A0A0M0LD01_9BACI</name>
<sequence>MFWKLRRKCKHTAYKLEADFSFDPIWCNDCGWNLDVEDFPLSDQRQEELSQWIVEYGEWIDFETDSLKENGLTLEKQHNEKGMKLFNEVKKELGEEYTIIFVPSTSAQFYKEMEEDF</sequence>
<accession>A0A0M0LD01</accession>
<dbReference type="RefSeq" id="WP_053400132.1">
    <property type="nucleotide sequence ID" value="NZ_JBBCZF010000001.1"/>
</dbReference>
<keyword evidence="2" id="KW-1185">Reference proteome</keyword>
<reference evidence="2" key="1">
    <citation type="submission" date="2015-08" db="EMBL/GenBank/DDBJ databases">
        <title>Fjat-14210 dsm16467.</title>
        <authorList>
            <person name="Liu B."/>
            <person name="Wang J."/>
            <person name="Zhu Y."/>
            <person name="Liu G."/>
            <person name="Chen Q."/>
            <person name="Chen Z."/>
            <person name="Lan J."/>
            <person name="Che J."/>
            <person name="Ge C."/>
            <person name="Shi H."/>
            <person name="Pan Z."/>
            <person name="Liu X."/>
        </authorList>
    </citation>
    <scope>NUCLEOTIDE SEQUENCE [LARGE SCALE GENOMIC DNA]</scope>
    <source>
        <strain evidence="2">DSM 16467</strain>
    </source>
</reference>
<evidence type="ECO:0000313" key="2">
    <source>
        <dbReference type="Proteomes" id="UP000037558"/>
    </source>
</evidence>
<protein>
    <submittedName>
        <fullName evidence="1">Uncharacterized protein</fullName>
    </submittedName>
</protein>
<proteinExistence type="predicted"/>
<dbReference type="EMBL" id="LILC01000004">
    <property type="protein sequence ID" value="KOO48568.1"/>
    <property type="molecule type" value="Genomic_DNA"/>
</dbReference>
<dbReference type="OrthoDB" id="2084083at2"/>